<organism evidence="4">
    <name type="scientific">Dichomitus squalens</name>
    <dbReference type="NCBI Taxonomy" id="114155"/>
    <lineage>
        <taxon>Eukaryota</taxon>
        <taxon>Fungi</taxon>
        <taxon>Dikarya</taxon>
        <taxon>Basidiomycota</taxon>
        <taxon>Agaricomycotina</taxon>
        <taxon>Agaricomycetes</taxon>
        <taxon>Polyporales</taxon>
        <taxon>Polyporaceae</taxon>
        <taxon>Dichomitus</taxon>
    </lineage>
</organism>
<dbReference type="EMBL" id="ML143386">
    <property type="protein sequence ID" value="TBU35901.1"/>
    <property type="molecule type" value="Genomic_DNA"/>
</dbReference>
<dbReference type="Pfam" id="PF20151">
    <property type="entry name" value="DUF6533"/>
    <property type="match status" value="1"/>
</dbReference>
<keyword evidence="2" id="KW-0472">Membrane</keyword>
<name>A0A4Q9N9C1_9APHY</name>
<protein>
    <recommendedName>
        <fullName evidence="3">DUF6533 domain-containing protein</fullName>
    </recommendedName>
</protein>
<feature type="transmembrane region" description="Helical" evidence="2">
    <location>
        <begin position="97"/>
        <end position="119"/>
    </location>
</feature>
<feature type="region of interest" description="Disordered" evidence="1">
    <location>
        <begin position="290"/>
        <end position="314"/>
    </location>
</feature>
<evidence type="ECO:0000256" key="1">
    <source>
        <dbReference type="SAM" id="MobiDB-lite"/>
    </source>
</evidence>
<evidence type="ECO:0000259" key="3">
    <source>
        <dbReference type="Pfam" id="PF20151"/>
    </source>
</evidence>
<dbReference type="AlphaFoldDB" id="A0A4Q9N9C1"/>
<feature type="transmembrane region" description="Helical" evidence="2">
    <location>
        <begin position="65"/>
        <end position="85"/>
    </location>
</feature>
<evidence type="ECO:0000313" key="4">
    <source>
        <dbReference type="EMBL" id="TBU35901.1"/>
    </source>
</evidence>
<reference evidence="4" key="1">
    <citation type="submission" date="2019-01" db="EMBL/GenBank/DDBJ databases">
        <title>Draft genome sequences of three monokaryotic isolates of the white-rot basidiomycete fungus Dichomitus squalens.</title>
        <authorList>
            <consortium name="DOE Joint Genome Institute"/>
            <person name="Lopez S.C."/>
            <person name="Andreopoulos B."/>
            <person name="Pangilinan J."/>
            <person name="Lipzen A."/>
            <person name="Riley R."/>
            <person name="Ahrendt S."/>
            <person name="Ng V."/>
            <person name="Barry K."/>
            <person name="Daum C."/>
            <person name="Grigoriev I.V."/>
            <person name="Hilden K.S."/>
            <person name="Makela M.R."/>
            <person name="de Vries R.P."/>
        </authorList>
    </citation>
    <scope>NUCLEOTIDE SEQUENCE [LARGE SCALE GENOMIC DNA]</scope>
    <source>
        <strain evidence="4">OM18370.1</strain>
    </source>
</reference>
<feature type="transmembrane region" description="Helical" evidence="2">
    <location>
        <begin position="257"/>
        <end position="277"/>
    </location>
</feature>
<keyword evidence="2" id="KW-0812">Transmembrane</keyword>
<dbReference type="Proteomes" id="UP000292957">
    <property type="component" value="Unassembled WGS sequence"/>
</dbReference>
<proteinExistence type="predicted"/>
<evidence type="ECO:0000256" key="2">
    <source>
        <dbReference type="SAM" id="Phobius"/>
    </source>
</evidence>
<dbReference type="InterPro" id="IPR045340">
    <property type="entry name" value="DUF6533"/>
</dbReference>
<feature type="transmembrane region" description="Helical" evidence="2">
    <location>
        <begin position="131"/>
        <end position="155"/>
    </location>
</feature>
<feature type="compositionally biased region" description="Basic and acidic residues" evidence="1">
    <location>
        <begin position="290"/>
        <end position="303"/>
    </location>
</feature>
<gene>
    <name evidence="4" type="ORF">BD311DRAFT_814513</name>
</gene>
<feature type="transmembrane region" description="Helical" evidence="2">
    <location>
        <begin position="233"/>
        <end position="251"/>
    </location>
</feature>
<feature type="transmembrane region" description="Helical" evidence="2">
    <location>
        <begin position="194"/>
        <end position="213"/>
    </location>
</feature>
<keyword evidence="2" id="KW-1133">Transmembrane helix</keyword>
<feature type="domain" description="DUF6533" evidence="3">
    <location>
        <begin position="29"/>
        <end position="74"/>
    </location>
</feature>
<sequence>MSSSAGSDSPGEGSDLILEYYQGDQLSRYTALAGFAILLYEYLITFDREVRYVSEHKRTWAMAVFVLNRYISLLQSLATLLSTLLPVNTFTHNTCIYMTRTIAACQILLYVVWAVFSALRVYAFSGNNATVVVVVVVLSLVPVATNTALSAVTWIEVDPLLPSSNINYCSEEYNITPQPSDVCLSVGLLTHVPLLLSEAIVIIVTFVRTWNLAPRRDKSSMVELARLVLKEGILYFLAMLLINSTLIISDFILDANFAVACVIFGLMVPVLVSRFYLDLDRIRRAEDARKAEEKRRADPERTKSWKIKPLPPLPEDEGGEKVRYVEEVFQYNGRLRGKNAILL</sequence>
<accession>A0A4Q9N9C1</accession>
<dbReference type="OrthoDB" id="2752462at2759"/>
<feature type="transmembrane region" description="Helical" evidence="2">
    <location>
        <begin position="26"/>
        <end position="44"/>
    </location>
</feature>